<feature type="region of interest" description="Disordered" evidence="1">
    <location>
        <begin position="100"/>
        <end position="130"/>
    </location>
</feature>
<feature type="compositionally biased region" description="Low complexity" evidence="1">
    <location>
        <begin position="100"/>
        <end position="120"/>
    </location>
</feature>
<dbReference type="RefSeq" id="XP_002671966.1">
    <property type="nucleotide sequence ID" value="XM_002671920.1"/>
</dbReference>
<evidence type="ECO:0000313" key="3">
    <source>
        <dbReference type="Proteomes" id="UP000006671"/>
    </source>
</evidence>
<dbReference type="Proteomes" id="UP000006671">
    <property type="component" value="Unassembled WGS sequence"/>
</dbReference>
<feature type="region of interest" description="Disordered" evidence="1">
    <location>
        <begin position="167"/>
        <end position="204"/>
    </location>
</feature>
<accession>D2VVE8</accession>
<feature type="compositionally biased region" description="Polar residues" evidence="1">
    <location>
        <begin position="189"/>
        <end position="204"/>
    </location>
</feature>
<reference evidence="2 3" key="1">
    <citation type="journal article" date="2010" name="Cell">
        <title>The genome of Naegleria gruberi illuminates early eukaryotic versatility.</title>
        <authorList>
            <person name="Fritz-Laylin L.K."/>
            <person name="Prochnik S.E."/>
            <person name="Ginger M.L."/>
            <person name="Dacks J.B."/>
            <person name="Carpenter M.L."/>
            <person name="Field M.C."/>
            <person name="Kuo A."/>
            <person name="Paredez A."/>
            <person name="Chapman J."/>
            <person name="Pham J."/>
            <person name="Shu S."/>
            <person name="Neupane R."/>
            <person name="Cipriano M."/>
            <person name="Mancuso J."/>
            <person name="Tu H."/>
            <person name="Salamov A."/>
            <person name="Lindquist E."/>
            <person name="Shapiro H."/>
            <person name="Lucas S."/>
            <person name="Grigoriev I.V."/>
            <person name="Cande W.Z."/>
            <person name="Fulton C."/>
            <person name="Rokhsar D.S."/>
            <person name="Dawson S.C."/>
        </authorList>
    </citation>
    <scope>NUCLEOTIDE SEQUENCE [LARGE SCALE GENOMIC DNA]</scope>
    <source>
        <strain evidence="2 3">NEG-M</strain>
    </source>
</reference>
<proteinExistence type="predicted"/>
<dbReference type="GeneID" id="8861144"/>
<dbReference type="InParanoid" id="D2VVE8"/>
<dbReference type="EMBL" id="GG738901">
    <property type="protein sequence ID" value="EFC39222.1"/>
    <property type="molecule type" value="Genomic_DNA"/>
</dbReference>
<sequence>MILRYPPLQQQTNSSSCSLFPSQFDSPFPVMNSNTNNTSNFISFIHHSTEIENENNSSLMNDEPPCTPCSTWLSLTSLHQLSFNSNNNLNPNCNTSDMTSLSSSTTTTTSCTISSNSNESQLMPPPPSFQFPTSIPSNISAKDLFEEEFRLKCSKYRKVNEATRSVSSLTPCSSSSAKSLDSNEKSSQDMEPSTSNNSPQQLKISMQQLLPLYQKY</sequence>
<evidence type="ECO:0000256" key="1">
    <source>
        <dbReference type="SAM" id="MobiDB-lite"/>
    </source>
</evidence>
<gene>
    <name evidence="2" type="ORF">NAEGRDRAFT_81365</name>
</gene>
<name>D2VVE8_NAEGR</name>
<keyword evidence="3" id="KW-1185">Reference proteome</keyword>
<dbReference type="VEuPathDB" id="AmoebaDB:NAEGRDRAFT_81365"/>
<protein>
    <submittedName>
        <fullName evidence="2">Uncharacterized protein</fullName>
    </submittedName>
</protein>
<feature type="compositionally biased region" description="Low complexity" evidence="1">
    <location>
        <begin position="167"/>
        <end position="179"/>
    </location>
</feature>
<dbReference type="AlphaFoldDB" id="D2VVE8"/>
<organism evidence="3">
    <name type="scientific">Naegleria gruberi</name>
    <name type="common">Amoeba</name>
    <dbReference type="NCBI Taxonomy" id="5762"/>
    <lineage>
        <taxon>Eukaryota</taxon>
        <taxon>Discoba</taxon>
        <taxon>Heterolobosea</taxon>
        <taxon>Tetramitia</taxon>
        <taxon>Eutetramitia</taxon>
        <taxon>Vahlkampfiidae</taxon>
        <taxon>Naegleria</taxon>
    </lineage>
</organism>
<evidence type="ECO:0000313" key="2">
    <source>
        <dbReference type="EMBL" id="EFC39222.1"/>
    </source>
</evidence>
<dbReference type="KEGG" id="ngr:NAEGRDRAFT_81365"/>